<dbReference type="InterPro" id="IPR002680">
    <property type="entry name" value="AOX"/>
</dbReference>
<comment type="function">
    <text evidence="15">Catalyzes cyanide-resistant oxygen consumption. May increase respiration when the cytochrome respiratory pathway is restricted, or in response to low temperatures.</text>
</comment>
<dbReference type="EMBL" id="KV454538">
    <property type="protein sequence ID" value="ODV70432.1"/>
    <property type="molecule type" value="Genomic_DNA"/>
</dbReference>
<keyword evidence="10" id="KW-1133">Transmembrane helix</keyword>
<keyword evidence="6 16" id="KW-0479">Metal-binding</keyword>
<dbReference type="GO" id="GO:0046872">
    <property type="term" value="F:metal ion binding"/>
    <property type="evidence" value="ECO:0007669"/>
    <property type="project" value="UniProtKB-UniRule"/>
</dbReference>
<feature type="binding site" evidence="16">
    <location>
        <position position="175"/>
    </location>
    <ligand>
        <name>Fe cation</name>
        <dbReference type="ChEBI" id="CHEBI:24875"/>
        <label>1</label>
    </ligand>
</feature>
<feature type="binding site" evidence="16">
    <location>
        <position position="284"/>
    </location>
    <ligand>
        <name>Fe cation</name>
        <dbReference type="ChEBI" id="CHEBI:24875"/>
        <label>2</label>
    </ligand>
</feature>
<name>A0A1E4RT35_9ASCO</name>
<keyword evidence="11 17" id="KW-0560">Oxidoreductase</keyword>
<evidence type="ECO:0000256" key="3">
    <source>
        <dbReference type="ARBA" id="ARBA00022448"/>
    </source>
</evidence>
<comment type="cofactor">
    <cofactor evidence="16 17">
        <name>Fe cation</name>
        <dbReference type="ChEBI" id="CHEBI:24875"/>
    </cofactor>
    <text evidence="16 17">Binds 2 iron ions per subunit.</text>
</comment>
<dbReference type="Pfam" id="PF01786">
    <property type="entry name" value="AOX"/>
    <property type="match status" value="1"/>
</dbReference>
<feature type="binding site" evidence="16">
    <location>
        <position position="175"/>
    </location>
    <ligand>
        <name>Fe cation</name>
        <dbReference type="ChEBI" id="CHEBI:24875"/>
        <label>2</label>
    </ligand>
</feature>
<evidence type="ECO:0000256" key="16">
    <source>
        <dbReference type="PIRSR" id="PIRSR005229-1"/>
    </source>
</evidence>
<dbReference type="GO" id="GO:0098803">
    <property type="term" value="C:respiratory chain complex"/>
    <property type="evidence" value="ECO:0007669"/>
    <property type="project" value="UniProtKB-UniRule"/>
</dbReference>
<organism evidence="18 19">
    <name type="scientific">Hyphopichia burtonii NRRL Y-1933</name>
    <dbReference type="NCBI Taxonomy" id="984485"/>
    <lineage>
        <taxon>Eukaryota</taxon>
        <taxon>Fungi</taxon>
        <taxon>Dikarya</taxon>
        <taxon>Ascomycota</taxon>
        <taxon>Saccharomycotina</taxon>
        <taxon>Pichiomycetes</taxon>
        <taxon>Debaryomycetaceae</taxon>
        <taxon>Hyphopichia</taxon>
    </lineage>
</organism>
<proteinExistence type="inferred from homology"/>
<feature type="binding site" evidence="16">
    <location>
        <position position="226"/>
    </location>
    <ligand>
        <name>Fe cation</name>
        <dbReference type="ChEBI" id="CHEBI:24875"/>
        <label>2</label>
    </ligand>
</feature>
<evidence type="ECO:0000256" key="14">
    <source>
        <dbReference type="ARBA" id="ARBA00023136"/>
    </source>
</evidence>
<evidence type="ECO:0000256" key="10">
    <source>
        <dbReference type="ARBA" id="ARBA00022989"/>
    </source>
</evidence>
<keyword evidence="8" id="KW-0809">Transit peptide</keyword>
<comment type="subcellular location">
    <subcellularLocation>
        <location evidence="1">Mitochondrion inner membrane</location>
    </subcellularLocation>
</comment>
<dbReference type="PANTHER" id="PTHR31803">
    <property type="entry name" value="ALTERNATIVE OXIDASE"/>
    <property type="match status" value="1"/>
</dbReference>
<evidence type="ECO:0000256" key="2">
    <source>
        <dbReference type="ARBA" id="ARBA00008388"/>
    </source>
</evidence>
<accession>A0A1E4RT35</accession>
<dbReference type="GO" id="GO:0009916">
    <property type="term" value="F:alternative oxidase activity"/>
    <property type="evidence" value="ECO:0007669"/>
    <property type="project" value="UniProtKB-UniRule"/>
</dbReference>
<evidence type="ECO:0000256" key="8">
    <source>
        <dbReference type="ARBA" id="ARBA00022946"/>
    </source>
</evidence>
<keyword evidence="12 16" id="KW-0408">Iron</keyword>
<evidence type="ECO:0000256" key="1">
    <source>
        <dbReference type="ARBA" id="ARBA00004273"/>
    </source>
</evidence>
<evidence type="ECO:0000256" key="9">
    <source>
        <dbReference type="ARBA" id="ARBA00022982"/>
    </source>
</evidence>
<evidence type="ECO:0000256" key="6">
    <source>
        <dbReference type="ARBA" id="ARBA00022723"/>
    </source>
</evidence>
<reference evidence="19" key="1">
    <citation type="submission" date="2016-05" db="EMBL/GenBank/DDBJ databases">
        <title>Comparative genomics of biotechnologically important yeasts.</title>
        <authorList>
            <consortium name="DOE Joint Genome Institute"/>
            <person name="Riley R."/>
            <person name="Haridas S."/>
            <person name="Wolfe K.H."/>
            <person name="Lopes M.R."/>
            <person name="Hittinger C.T."/>
            <person name="Goker M."/>
            <person name="Salamov A."/>
            <person name="Wisecaver J."/>
            <person name="Long T.M."/>
            <person name="Aerts A.L."/>
            <person name="Barry K."/>
            <person name="Choi C."/>
            <person name="Clum A."/>
            <person name="Coughlan A.Y."/>
            <person name="Deshpande S."/>
            <person name="Douglass A.P."/>
            <person name="Hanson S.J."/>
            <person name="Klenk H.-P."/>
            <person name="Labutti K."/>
            <person name="Lapidus A."/>
            <person name="Lindquist E."/>
            <person name="Lipzen A."/>
            <person name="Meier-Kolthoff J.P."/>
            <person name="Ohm R.A."/>
            <person name="Otillar R.P."/>
            <person name="Pangilinan J."/>
            <person name="Peng Y."/>
            <person name="Rokas A."/>
            <person name="Rosa C.A."/>
            <person name="Scheuner C."/>
            <person name="Sibirny A.A."/>
            <person name="Slot J.C."/>
            <person name="Stielow J.B."/>
            <person name="Sun H."/>
            <person name="Kurtzman C.P."/>
            <person name="Blackwell M."/>
            <person name="Grigoriev I.V."/>
            <person name="Jeffries T.W."/>
        </authorList>
    </citation>
    <scope>NUCLEOTIDE SEQUENCE [LARGE SCALE GENOMIC DNA]</scope>
    <source>
        <strain evidence="19">NRRL Y-1933</strain>
    </source>
</reference>
<dbReference type="Gene3D" id="1.20.1260.140">
    <property type="entry name" value="Alternative oxidase"/>
    <property type="match status" value="1"/>
</dbReference>
<dbReference type="FunFam" id="1.20.1260.140:FF:000002">
    <property type="entry name" value="Alternative oxidase"/>
    <property type="match status" value="1"/>
</dbReference>
<keyword evidence="4 17" id="KW-0679">Respiratory chain</keyword>
<evidence type="ECO:0000256" key="11">
    <source>
        <dbReference type="ARBA" id="ARBA00023002"/>
    </source>
</evidence>
<keyword evidence="9 17" id="KW-0249">Electron transport</keyword>
<dbReference type="GO" id="GO:0010230">
    <property type="term" value="P:alternative respiration"/>
    <property type="evidence" value="ECO:0007669"/>
    <property type="project" value="TreeGrafter"/>
</dbReference>
<dbReference type="PANTHER" id="PTHR31803:SF3">
    <property type="entry name" value="ALTERNATIVE OXIDASE"/>
    <property type="match status" value="1"/>
</dbReference>
<dbReference type="InterPro" id="IPR038659">
    <property type="entry name" value="AOX_sf"/>
</dbReference>
<feature type="binding site" evidence="16">
    <location>
        <position position="281"/>
    </location>
    <ligand>
        <name>Fe cation</name>
        <dbReference type="ChEBI" id="CHEBI:24875"/>
        <label>2</label>
    </ligand>
</feature>
<evidence type="ECO:0000256" key="5">
    <source>
        <dbReference type="ARBA" id="ARBA00022692"/>
    </source>
</evidence>
<feature type="binding site" evidence="16">
    <location>
        <position position="136"/>
    </location>
    <ligand>
        <name>Fe cation</name>
        <dbReference type="ChEBI" id="CHEBI:24875"/>
        <label>1</label>
    </ligand>
</feature>
<keyword evidence="13" id="KW-0496">Mitochondrion</keyword>
<evidence type="ECO:0000256" key="15">
    <source>
        <dbReference type="ARBA" id="ARBA00025285"/>
    </source>
</evidence>
<dbReference type="GeneID" id="30995219"/>
<keyword evidence="3" id="KW-0813">Transport</keyword>
<dbReference type="Proteomes" id="UP000095085">
    <property type="component" value="Unassembled WGS sequence"/>
</dbReference>
<evidence type="ECO:0000256" key="4">
    <source>
        <dbReference type="ARBA" id="ARBA00022660"/>
    </source>
</evidence>
<evidence type="ECO:0000256" key="17">
    <source>
        <dbReference type="RuleBase" id="RU003779"/>
    </source>
</evidence>
<evidence type="ECO:0000256" key="12">
    <source>
        <dbReference type="ARBA" id="ARBA00023004"/>
    </source>
</evidence>
<keyword evidence="14 17" id="KW-0472">Membrane</keyword>
<feature type="binding site" evidence="16">
    <location>
        <position position="178"/>
    </location>
    <ligand>
        <name>Fe cation</name>
        <dbReference type="ChEBI" id="CHEBI:24875"/>
        <label>1</label>
    </ligand>
</feature>
<evidence type="ECO:0000256" key="7">
    <source>
        <dbReference type="ARBA" id="ARBA00022792"/>
    </source>
</evidence>
<protein>
    <recommendedName>
        <fullName evidence="17">Alternative oxidase</fullName>
        <ecNumber evidence="17">1.-.-.-</ecNumber>
    </recommendedName>
</protein>
<comment type="similarity">
    <text evidence="2 17">Belongs to the alternative oxidase family.</text>
</comment>
<gene>
    <name evidence="18" type="ORF">HYPBUDRAFT_151761</name>
</gene>
<dbReference type="GO" id="GO:0005743">
    <property type="term" value="C:mitochondrial inner membrane"/>
    <property type="evidence" value="ECO:0007669"/>
    <property type="project" value="UniProtKB-SubCell"/>
</dbReference>
<evidence type="ECO:0000256" key="13">
    <source>
        <dbReference type="ARBA" id="ARBA00023128"/>
    </source>
</evidence>
<keyword evidence="19" id="KW-1185">Reference proteome</keyword>
<evidence type="ECO:0000313" key="19">
    <source>
        <dbReference type="Proteomes" id="UP000095085"/>
    </source>
</evidence>
<dbReference type="AlphaFoldDB" id="A0A1E4RT35"/>
<dbReference type="STRING" id="984485.A0A1E4RT35"/>
<keyword evidence="5 17" id="KW-0812">Transmembrane</keyword>
<feature type="non-terminal residue" evidence="18">
    <location>
        <position position="298"/>
    </location>
</feature>
<feature type="binding site" evidence="16">
    <location>
        <position position="281"/>
    </location>
    <ligand>
        <name>Fe cation</name>
        <dbReference type="ChEBI" id="CHEBI:24875"/>
        <label>1</label>
    </ligand>
</feature>
<sequence length="298" mass="34997">MITSTRTRLGYPKQLRLLSSVSKPTLYTRSPLDIKTKVRLSEEQVQTNDNRFITHPTFPHPAWTNEECDMVKFEHRVPRTFGDSIAYNGTMFFRSCFDFVTGYKKPKNHQDLLDGFKGTRYQMTEGKWLTRVLFLESIAAVPGSAAAWIRTLHSVRRLQRDHGWIETLLDEAYNERMHLLTFVKIGNPSWFTKTCIFLGQGIFTNAFFFMYLFNPKYCHRFVGHLEEEAVSTYTHLLEEIDLGRLPKFDEVKIPQIAYEYWPELNKDSSFRELIARIRADESKHREVNHTLANLDQKT</sequence>
<dbReference type="EC" id="1.-.-.-" evidence="17"/>
<keyword evidence="7" id="KW-0999">Mitochondrion inner membrane</keyword>
<evidence type="ECO:0000313" key="18">
    <source>
        <dbReference type="EMBL" id="ODV70432.1"/>
    </source>
</evidence>
<dbReference type="PIRSF" id="PIRSF005229">
    <property type="entry name" value="AOX"/>
    <property type="match status" value="1"/>
</dbReference>
<dbReference type="RefSeq" id="XP_020079499.1">
    <property type="nucleotide sequence ID" value="XM_020220669.1"/>
</dbReference>
<dbReference type="OrthoDB" id="16906at2759"/>